<dbReference type="AlphaFoldDB" id="L0EJY7"/>
<evidence type="ECO:0000313" key="1">
    <source>
        <dbReference type="EMBL" id="AGA60004.1"/>
    </source>
</evidence>
<accession>L0EJY7</accession>
<protein>
    <submittedName>
        <fullName evidence="1">Uncharacterized protein</fullName>
    </submittedName>
</protein>
<evidence type="ECO:0000313" key="2">
    <source>
        <dbReference type="Proteomes" id="UP000010795"/>
    </source>
</evidence>
<sequence length="139" mass="16424">MTQIHTQLFIESFIMLNFEITFDGMKTWFSWSGDVLEDAELFRTVLFPEELPEDRQAKLLRMIAYRYEDMFFQEHRGGDAFESKHQLLLRLMNVRTLNGVNEAMLDLWITLKADRSRKNPAYPTLHSLFYSKTEGCTTS</sequence>
<dbReference type="EMBL" id="CP003256">
    <property type="protein sequence ID" value="AGA60004.1"/>
    <property type="molecule type" value="Genomic_DNA"/>
</dbReference>
<dbReference type="HOGENOM" id="CLU_1844152_0_0_9"/>
<organism evidence="1 2">
    <name type="scientific">Thermobacillus composti (strain DSM 18247 / JCM 13945 / KWC4)</name>
    <dbReference type="NCBI Taxonomy" id="717605"/>
    <lineage>
        <taxon>Bacteria</taxon>
        <taxon>Bacillati</taxon>
        <taxon>Bacillota</taxon>
        <taxon>Bacilli</taxon>
        <taxon>Bacillales</taxon>
        <taxon>Paenibacillaceae</taxon>
        <taxon>Thermobacillus</taxon>
    </lineage>
</organism>
<dbReference type="OrthoDB" id="2626649at2"/>
<dbReference type="KEGG" id="tco:Theco_4000"/>
<geneLocation type="plasmid" evidence="1 2">
    <name>pTHECO01</name>
</geneLocation>
<dbReference type="eggNOG" id="ENOG50343TK">
    <property type="taxonomic scope" value="Bacteria"/>
</dbReference>
<dbReference type="Proteomes" id="UP000010795">
    <property type="component" value="Plasmid pTHECO01"/>
</dbReference>
<gene>
    <name evidence="1" type="ordered locus">Theco_4000</name>
</gene>
<reference evidence="2" key="1">
    <citation type="submission" date="2012-01" db="EMBL/GenBank/DDBJ databases">
        <title>Complete sequence of plasmid of Thermobacillus composti KWC4.</title>
        <authorList>
            <person name="Lucas S."/>
            <person name="Han J."/>
            <person name="Lapidus A."/>
            <person name="Cheng J.-F."/>
            <person name="Goodwin L."/>
            <person name="Pitluck S."/>
            <person name="Peters L."/>
            <person name="Ovchinnikova G."/>
            <person name="Teshima H."/>
            <person name="Detter J.C."/>
            <person name="Han C."/>
            <person name="Tapia R."/>
            <person name="Land M."/>
            <person name="Hauser L."/>
            <person name="Kyrpides N."/>
            <person name="Ivanova N."/>
            <person name="Pagani I."/>
            <person name="Anderson I."/>
            <person name="Woyke T."/>
        </authorList>
    </citation>
    <scope>NUCLEOTIDE SEQUENCE [LARGE SCALE GENOMIC DNA]</scope>
    <source>
        <strain evidence="2">DSM 18247 / JCM 13945 / KWC4</strain>
        <plasmid evidence="2">Plasmid pTHECO01</plasmid>
    </source>
</reference>
<name>L0EJY7_THECK</name>
<keyword evidence="2" id="KW-1185">Reference proteome</keyword>
<keyword evidence="1" id="KW-0614">Plasmid</keyword>
<dbReference type="RefSeq" id="WP_015256718.1">
    <property type="nucleotide sequence ID" value="NC_019898.1"/>
</dbReference>
<proteinExistence type="predicted"/>